<organism evidence="3 4">
    <name type="scientific">Fibrobacter intestinalis</name>
    <dbReference type="NCBI Taxonomy" id="28122"/>
    <lineage>
        <taxon>Bacteria</taxon>
        <taxon>Pseudomonadati</taxon>
        <taxon>Fibrobacterota</taxon>
        <taxon>Fibrobacteria</taxon>
        <taxon>Fibrobacterales</taxon>
        <taxon>Fibrobacteraceae</taxon>
        <taxon>Fibrobacter</taxon>
    </lineage>
</organism>
<evidence type="ECO:0000313" key="3">
    <source>
        <dbReference type="EMBL" id="SHK18263.1"/>
    </source>
</evidence>
<protein>
    <submittedName>
        <fullName evidence="3">Major paralogous domain-containing protein</fullName>
    </submittedName>
</protein>
<keyword evidence="1" id="KW-0732">Signal</keyword>
<gene>
    <name evidence="3" type="ORF">SAMN05720469_10256</name>
</gene>
<dbReference type="NCBIfam" id="TIGR02145">
    <property type="entry name" value="Fib_succ_major"/>
    <property type="match status" value="1"/>
</dbReference>
<dbReference type="RefSeq" id="WP_073302037.1">
    <property type="nucleotide sequence ID" value="NZ_FRAW01000002.1"/>
</dbReference>
<feature type="domain" description="Fibrobacter succinogenes major paralogous" evidence="2">
    <location>
        <begin position="69"/>
        <end position="236"/>
    </location>
</feature>
<reference evidence="4" key="1">
    <citation type="submission" date="2016-11" db="EMBL/GenBank/DDBJ databases">
        <authorList>
            <person name="Varghese N."/>
            <person name="Submissions S."/>
        </authorList>
    </citation>
    <scope>NUCLEOTIDE SEQUENCE [LARGE SCALE GENOMIC DNA]</scope>
    <source>
        <strain evidence="4">UWOS</strain>
    </source>
</reference>
<evidence type="ECO:0000313" key="4">
    <source>
        <dbReference type="Proteomes" id="UP000184275"/>
    </source>
</evidence>
<evidence type="ECO:0000256" key="1">
    <source>
        <dbReference type="SAM" id="SignalP"/>
    </source>
</evidence>
<feature type="chain" id="PRO_5012545287" evidence="1">
    <location>
        <begin position="23"/>
        <end position="237"/>
    </location>
</feature>
<evidence type="ECO:0000259" key="2">
    <source>
        <dbReference type="Pfam" id="PF09603"/>
    </source>
</evidence>
<dbReference type="PROSITE" id="PS51257">
    <property type="entry name" value="PROKAR_LIPOPROTEIN"/>
    <property type="match status" value="1"/>
</dbReference>
<feature type="signal peptide" evidence="1">
    <location>
        <begin position="1"/>
        <end position="22"/>
    </location>
</feature>
<proteinExistence type="predicted"/>
<dbReference type="AlphaFoldDB" id="A0A1M6QDX6"/>
<dbReference type="InterPro" id="IPR011871">
    <property type="entry name" value="Fib_succ_major"/>
</dbReference>
<dbReference type="Pfam" id="PF09603">
    <property type="entry name" value="Fib_succ_major"/>
    <property type="match status" value="1"/>
</dbReference>
<dbReference type="Proteomes" id="UP000184275">
    <property type="component" value="Unassembled WGS sequence"/>
</dbReference>
<accession>A0A1M6QDX6</accession>
<keyword evidence="4" id="KW-1185">Reference proteome</keyword>
<name>A0A1M6QDX6_9BACT</name>
<sequence length="237" mass="26595">MNKLNIFLICAALLAVLLTACSENSSSSEPEYVFDASVVCPAEGLNAYGEPNRGTFIDERDGQEYKYTTIGNQVWMAENLKFEAPYSIYYDKIEGYSDTFGRFYSLIKNGERLGLFDQELMDTICPAGWHVPSADEWRALSFNVGDDGSKLTSPENYGENYQPGTNDCAFNSLPAGVLWGGHYVGDTGYTLADNFFAYYWTSTARNSATAYMSLVPSTNRIAYRMHEYRVPIRCLKD</sequence>
<dbReference type="EMBL" id="FRAW01000002">
    <property type="protein sequence ID" value="SHK18263.1"/>
    <property type="molecule type" value="Genomic_DNA"/>
</dbReference>